<accession>A0A5C3QXN9</accession>
<feature type="compositionally biased region" description="Polar residues" evidence="3">
    <location>
        <begin position="227"/>
        <end position="236"/>
    </location>
</feature>
<dbReference type="STRING" id="1884261.A0A5C3QXN9"/>
<feature type="compositionally biased region" description="Polar residues" evidence="3">
    <location>
        <begin position="322"/>
        <end position="345"/>
    </location>
</feature>
<dbReference type="PROSITE" id="PS50196">
    <property type="entry name" value="RANBD1"/>
    <property type="match status" value="1"/>
</dbReference>
<dbReference type="PANTHER" id="PTHR23138:SF142">
    <property type="entry name" value="RAN-BINDING PROTEIN 3B-RELATED"/>
    <property type="match status" value="1"/>
</dbReference>
<feature type="compositionally biased region" description="Basic and acidic residues" evidence="3">
    <location>
        <begin position="197"/>
        <end position="212"/>
    </location>
</feature>
<feature type="compositionally biased region" description="Polar residues" evidence="3">
    <location>
        <begin position="372"/>
        <end position="383"/>
    </location>
</feature>
<dbReference type="InterPro" id="IPR000156">
    <property type="entry name" value="Ran_bind_dom"/>
</dbReference>
<feature type="region of interest" description="Disordered" evidence="3">
    <location>
        <begin position="1"/>
        <end position="455"/>
    </location>
</feature>
<evidence type="ECO:0000313" key="6">
    <source>
        <dbReference type="Proteomes" id="UP000305067"/>
    </source>
</evidence>
<dbReference type="InterPro" id="IPR045255">
    <property type="entry name" value="RanBP1-like"/>
</dbReference>
<comment type="subcellular location">
    <subcellularLocation>
        <location evidence="1">Nucleus</location>
    </subcellularLocation>
</comment>
<evidence type="ECO:0000259" key="4">
    <source>
        <dbReference type="PROSITE" id="PS50196"/>
    </source>
</evidence>
<evidence type="ECO:0000256" key="1">
    <source>
        <dbReference type="ARBA" id="ARBA00004123"/>
    </source>
</evidence>
<feature type="compositionally biased region" description="Polar residues" evidence="3">
    <location>
        <begin position="246"/>
        <end position="261"/>
    </location>
</feature>
<dbReference type="PANTHER" id="PTHR23138">
    <property type="entry name" value="RAN BINDING PROTEIN"/>
    <property type="match status" value="1"/>
</dbReference>
<evidence type="ECO:0000256" key="2">
    <source>
        <dbReference type="ARBA" id="ARBA00023242"/>
    </source>
</evidence>
<feature type="compositionally biased region" description="Polar residues" evidence="3">
    <location>
        <begin position="409"/>
        <end position="419"/>
    </location>
</feature>
<organism evidence="5 6">
    <name type="scientific">Pterulicium gracile</name>
    <dbReference type="NCBI Taxonomy" id="1884261"/>
    <lineage>
        <taxon>Eukaryota</taxon>
        <taxon>Fungi</taxon>
        <taxon>Dikarya</taxon>
        <taxon>Basidiomycota</taxon>
        <taxon>Agaricomycotina</taxon>
        <taxon>Agaricomycetes</taxon>
        <taxon>Agaricomycetidae</taxon>
        <taxon>Agaricales</taxon>
        <taxon>Pleurotineae</taxon>
        <taxon>Pterulaceae</taxon>
        <taxon>Pterulicium</taxon>
    </lineage>
</organism>
<reference evidence="5 6" key="1">
    <citation type="journal article" date="2019" name="Nat. Ecol. Evol.">
        <title>Megaphylogeny resolves global patterns of mushroom evolution.</title>
        <authorList>
            <person name="Varga T."/>
            <person name="Krizsan K."/>
            <person name="Foldi C."/>
            <person name="Dima B."/>
            <person name="Sanchez-Garcia M."/>
            <person name="Sanchez-Ramirez S."/>
            <person name="Szollosi G.J."/>
            <person name="Szarkandi J.G."/>
            <person name="Papp V."/>
            <person name="Albert L."/>
            <person name="Andreopoulos W."/>
            <person name="Angelini C."/>
            <person name="Antonin V."/>
            <person name="Barry K.W."/>
            <person name="Bougher N.L."/>
            <person name="Buchanan P."/>
            <person name="Buyck B."/>
            <person name="Bense V."/>
            <person name="Catcheside P."/>
            <person name="Chovatia M."/>
            <person name="Cooper J."/>
            <person name="Damon W."/>
            <person name="Desjardin D."/>
            <person name="Finy P."/>
            <person name="Geml J."/>
            <person name="Haridas S."/>
            <person name="Hughes K."/>
            <person name="Justo A."/>
            <person name="Karasinski D."/>
            <person name="Kautmanova I."/>
            <person name="Kiss B."/>
            <person name="Kocsube S."/>
            <person name="Kotiranta H."/>
            <person name="LaButti K.M."/>
            <person name="Lechner B.E."/>
            <person name="Liimatainen K."/>
            <person name="Lipzen A."/>
            <person name="Lukacs Z."/>
            <person name="Mihaltcheva S."/>
            <person name="Morgado L.N."/>
            <person name="Niskanen T."/>
            <person name="Noordeloos M.E."/>
            <person name="Ohm R.A."/>
            <person name="Ortiz-Santana B."/>
            <person name="Ovrebo C."/>
            <person name="Racz N."/>
            <person name="Riley R."/>
            <person name="Savchenko A."/>
            <person name="Shiryaev A."/>
            <person name="Soop K."/>
            <person name="Spirin V."/>
            <person name="Szebenyi C."/>
            <person name="Tomsovsky M."/>
            <person name="Tulloss R.E."/>
            <person name="Uehling J."/>
            <person name="Grigoriev I.V."/>
            <person name="Vagvolgyi C."/>
            <person name="Papp T."/>
            <person name="Martin F.M."/>
            <person name="Miettinen O."/>
            <person name="Hibbett D.S."/>
            <person name="Nagy L.G."/>
        </authorList>
    </citation>
    <scope>NUCLEOTIDE SEQUENCE [LARGE SCALE GENOMIC DNA]</scope>
    <source>
        <strain evidence="5 6">CBS 309.79</strain>
    </source>
</reference>
<dbReference type="GO" id="GO:0005634">
    <property type="term" value="C:nucleus"/>
    <property type="evidence" value="ECO:0007669"/>
    <property type="project" value="UniProtKB-SubCell"/>
</dbReference>
<sequence>MSARTPPPSHRGSPPMSPPSPDYYEIDPKSSRKREREVSVEPIPAILSSKDKPSGDSARAPTKKNRTEPELAGTVEEIEPDNENVNNTQSSRSTSPPSPPYEMKIKVRQISRGVEDLTCRKDVSSDKEEEAREVTMEEGVSQALESTKSAYDDEAMDSQEALDSSDKGNLKRKHGERGTSVAPPDGAQPSVASGPEPPKRARDDPDKDENPRQTKRPTPPPEDPTPFSSKAKTPSKTGFGGFMAYASTSSPFASVKGQNIFTPIPGQSPLSSSPNEPTQAATPAPKRSGFEAFASSGSPFANASRSKSPATNSGKFGRRNKSPTPRSGSTGLNAFSSYTGATPQAFSVGPAPRSPKRAKLDEANDADEETGAQASEGTPQRSESVIDGTPQSGSPSGSGSGGDEDLEASVNSGKSTTSFGARLRAQKNEQRADTTASDEEEKTHYEEQELMTGEEDEQTIHQVRCKLFALTGGNHWQEKGTGTLKINVQRNDGSGARLIMRKEAVHALLLNVPLFRGMKCVVAQDPRYLRFGVFHGGETQHYNLRFASAKMAQELLDEITINIPEP</sequence>
<feature type="compositionally biased region" description="Polar residues" evidence="3">
    <location>
        <begin position="268"/>
        <end position="281"/>
    </location>
</feature>
<feature type="compositionally biased region" description="Basic and acidic residues" evidence="3">
    <location>
        <begin position="26"/>
        <end position="39"/>
    </location>
</feature>
<feature type="compositionally biased region" description="Basic and acidic residues" evidence="3">
    <location>
        <begin position="113"/>
        <end position="135"/>
    </location>
</feature>
<name>A0A5C3QXN9_9AGAR</name>
<evidence type="ECO:0000313" key="5">
    <source>
        <dbReference type="EMBL" id="TFL05169.1"/>
    </source>
</evidence>
<evidence type="ECO:0000256" key="3">
    <source>
        <dbReference type="SAM" id="MobiDB-lite"/>
    </source>
</evidence>
<feature type="compositionally biased region" description="Pro residues" evidence="3">
    <location>
        <begin position="1"/>
        <end position="21"/>
    </location>
</feature>
<gene>
    <name evidence="5" type="ORF">BDV98DRAFT_542789</name>
</gene>
<dbReference type="Pfam" id="PF00638">
    <property type="entry name" value="Ran_BP1"/>
    <property type="match status" value="1"/>
</dbReference>
<dbReference type="OrthoDB" id="185618at2759"/>
<dbReference type="Proteomes" id="UP000305067">
    <property type="component" value="Unassembled WGS sequence"/>
</dbReference>
<feature type="compositionally biased region" description="Polar residues" evidence="3">
    <location>
        <begin position="295"/>
        <end position="314"/>
    </location>
</feature>
<keyword evidence="2" id="KW-0539">Nucleus</keyword>
<dbReference type="SMART" id="SM00160">
    <property type="entry name" value="RanBD"/>
    <property type="match status" value="1"/>
</dbReference>
<dbReference type="Gene3D" id="2.30.29.30">
    <property type="entry name" value="Pleckstrin-homology domain (PH domain)/Phosphotyrosine-binding domain (PTB)"/>
    <property type="match status" value="1"/>
</dbReference>
<dbReference type="AlphaFoldDB" id="A0A5C3QXN9"/>
<dbReference type="EMBL" id="ML178817">
    <property type="protein sequence ID" value="TFL05169.1"/>
    <property type="molecule type" value="Genomic_DNA"/>
</dbReference>
<feature type="domain" description="RanBD1" evidence="4">
    <location>
        <begin position="438"/>
        <end position="519"/>
    </location>
</feature>
<dbReference type="InterPro" id="IPR011993">
    <property type="entry name" value="PH-like_dom_sf"/>
</dbReference>
<protein>
    <recommendedName>
        <fullName evidence="4">RanBD1 domain-containing protein</fullName>
    </recommendedName>
</protein>
<keyword evidence="6" id="KW-1185">Reference proteome</keyword>
<dbReference type="SUPFAM" id="SSF50729">
    <property type="entry name" value="PH domain-like"/>
    <property type="match status" value="1"/>
</dbReference>
<proteinExistence type="predicted"/>